<reference evidence="9 10" key="1">
    <citation type="journal article" date="2009" name="Nat. Biotechnol.">
        <title>Genome sequence of the recombinant protein production host Pichia pastoris.</title>
        <authorList>
            <person name="De Schutter K."/>
            <person name="Lin Y.C."/>
            <person name="Tiels P."/>
            <person name="Van Hecke A."/>
            <person name="Glinka S."/>
            <person name="Weber-Lehmann J."/>
            <person name="Rouze P."/>
            <person name="Van de Peer Y."/>
            <person name="Callewaert N."/>
        </authorList>
    </citation>
    <scope>NUCLEOTIDE SEQUENCE [LARGE SCALE GENOMIC DNA]</scope>
    <source>
        <strain evidence="10">GS115 / ATCC 20864</strain>
    </source>
</reference>
<keyword evidence="3 7" id="KW-0805">Transcription regulation</keyword>
<evidence type="ECO:0000256" key="5">
    <source>
        <dbReference type="ARBA" id="ARBA00023163"/>
    </source>
</evidence>
<keyword evidence="10" id="KW-1185">Reference proteome</keyword>
<evidence type="ECO:0000256" key="4">
    <source>
        <dbReference type="ARBA" id="ARBA00023159"/>
    </source>
</evidence>
<keyword evidence="8" id="KW-0175">Coiled coil</keyword>
<dbReference type="EMBL" id="FN392322">
    <property type="protein sequence ID" value="CAY71641.1"/>
    <property type="molecule type" value="Genomic_DNA"/>
</dbReference>
<comment type="subcellular location">
    <subcellularLocation>
        <location evidence="1 7">Nucleus</location>
    </subcellularLocation>
</comment>
<keyword evidence="6 7" id="KW-0539">Nucleus</keyword>
<evidence type="ECO:0000256" key="2">
    <source>
        <dbReference type="ARBA" id="ARBA00008089"/>
    </source>
</evidence>
<proteinExistence type="inferred from homology"/>
<dbReference type="AlphaFoldDB" id="C4R7R6"/>
<dbReference type="OrthoDB" id="4092914at2759"/>
<dbReference type="GO" id="GO:0006357">
    <property type="term" value="P:regulation of transcription by RNA polymerase II"/>
    <property type="evidence" value="ECO:0007669"/>
    <property type="project" value="InterPro"/>
</dbReference>
<keyword evidence="4 7" id="KW-0010">Activator</keyword>
<gene>
    <name evidence="7" type="primary">MED9</name>
    <name evidence="9" type="ordered locus">PAS_chr4_0957</name>
</gene>
<evidence type="ECO:0000256" key="6">
    <source>
        <dbReference type="ARBA" id="ARBA00023242"/>
    </source>
</evidence>
<dbReference type="eggNOG" id="ENOG502SFWY">
    <property type="taxonomic scope" value="Eukaryota"/>
</dbReference>
<comment type="subunit">
    <text evidence="7">Component of the Mediator complex.</text>
</comment>
<dbReference type="InParanoid" id="C4R7R6"/>
<dbReference type="KEGG" id="ppa:PAS_chr4_0957"/>
<dbReference type="GO" id="GO:0003712">
    <property type="term" value="F:transcription coregulator activity"/>
    <property type="evidence" value="ECO:0007669"/>
    <property type="project" value="InterPro"/>
</dbReference>
<sequence>MDRLTLVNKEDTSDKEVLACFRLADVLELCYSGCLIQDRAVNWNKKSTLSGSFQMFTSQVKIPSKLGTPYEIEKDFTSVEGSIRSTESEPATVDIDEETRLRVDQLEKEHIALTEIRKVELLPLLLDLIEELKLGKIEPKDFDNAAGRIRAQISKIRGLLDNVEGLSESSESRINKLRELDEKITRKRQELLDFREMVMKRDHTVK</sequence>
<dbReference type="Proteomes" id="UP000000314">
    <property type="component" value="Chromosome 4"/>
</dbReference>
<organism evidence="9 10">
    <name type="scientific">Komagataella phaffii (strain GS115 / ATCC 20864)</name>
    <name type="common">Yeast</name>
    <name type="synonym">Pichia pastoris</name>
    <dbReference type="NCBI Taxonomy" id="644223"/>
    <lineage>
        <taxon>Eukaryota</taxon>
        <taxon>Fungi</taxon>
        <taxon>Dikarya</taxon>
        <taxon>Ascomycota</taxon>
        <taxon>Saccharomycotina</taxon>
        <taxon>Pichiomycetes</taxon>
        <taxon>Pichiales</taxon>
        <taxon>Pichiaceae</taxon>
        <taxon>Komagataella</taxon>
    </lineage>
</organism>
<accession>C4R7R6</accession>
<protein>
    <recommendedName>
        <fullName evidence="7">Mediator of RNA polymerase II transcription subunit 9</fullName>
    </recommendedName>
    <alternativeName>
        <fullName evidence="7">Mediator complex subunit 9</fullName>
    </alternativeName>
</protein>
<dbReference type="HOGENOM" id="CLU_1332366_0_0_1"/>
<feature type="coiled-coil region" evidence="8">
    <location>
        <begin position="160"/>
        <end position="197"/>
    </location>
</feature>
<dbReference type="GeneID" id="8200676"/>
<dbReference type="InterPro" id="IPR011425">
    <property type="entry name" value="Med9"/>
</dbReference>
<dbReference type="RefSeq" id="XP_002493820.1">
    <property type="nucleotide sequence ID" value="XM_002493775.1"/>
</dbReference>
<keyword evidence="5 7" id="KW-0804">Transcription</keyword>
<dbReference type="Pfam" id="PF07544">
    <property type="entry name" value="Med9"/>
    <property type="match status" value="1"/>
</dbReference>
<comment type="similarity">
    <text evidence="2 7">Belongs to the Mediator complex subunit 9 family.</text>
</comment>
<evidence type="ECO:0000256" key="7">
    <source>
        <dbReference type="RuleBase" id="RU364145"/>
    </source>
</evidence>
<evidence type="ECO:0000256" key="8">
    <source>
        <dbReference type="SAM" id="Coils"/>
    </source>
</evidence>
<dbReference type="GO" id="GO:0016592">
    <property type="term" value="C:mediator complex"/>
    <property type="evidence" value="ECO:0007669"/>
    <property type="project" value="InterPro"/>
</dbReference>
<evidence type="ECO:0000256" key="1">
    <source>
        <dbReference type="ARBA" id="ARBA00004123"/>
    </source>
</evidence>
<evidence type="ECO:0000313" key="9">
    <source>
        <dbReference type="EMBL" id="CAY71641.1"/>
    </source>
</evidence>
<evidence type="ECO:0000313" key="10">
    <source>
        <dbReference type="Proteomes" id="UP000000314"/>
    </source>
</evidence>
<comment type="function">
    <text evidence="7">Component of the Mediator complex, a coactivator involved in the regulated transcription of nearly all RNA polymerase II-dependent genes. Mediator functions as a bridge to convey information from gene-specific regulatory proteins to the basal RNA polymerase II transcription machinery. Mediator is recruited to promoters by direct interactions with regulatory proteins and serves as a scaffold for the assembly of a functional preinitiation complex with RNA polymerase II and the general transcription factors.</text>
</comment>
<name>C4R7R6_KOMPG</name>
<evidence type="ECO:0000256" key="3">
    <source>
        <dbReference type="ARBA" id="ARBA00023015"/>
    </source>
</evidence>